<proteinExistence type="inferred from homology"/>
<dbReference type="PANTHER" id="PTHR21396:SF2">
    <property type="entry name" value="LARGE RIBOSOMAL SUBUNIT PROTEIN ML43"/>
    <property type="match status" value="1"/>
</dbReference>
<reference evidence="9 10" key="1">
    <citation type="submission" date="2014-12" db="EMBL/GenBank/DDBJ databases">
        <authorList>
            <person name="Neuveglise Cecile"/>
        </authorList>
    </citation>
    <scope>NUCLEOTIDE SEQUENCE [LARGE SCALE GENOMIC DNA]</scope>
    <source>
        <strain evidence="9 10">CBS 12615</strain>
    </source>
</reference>
<gene>
    <name evidence="9" type="ORF">LALA0_S03e05182g</name>
</gene>
<evidence type="ECO:0000256" key="1">
    <source>
        <dbReference type="ARBA" id="ARBA00004173"/>
    </source>
</evidence>
<evidence type="ECO:0000256" key="7">
    <source>
        <dbReference type="ARBA" id="ARBA00075061"/>
    </source>
</evidence>
<dbReference type="HOGENOM" id="CLU_117700_1_1_1"/>
<evidence type="ECO:0000256" key="3">
    <source>
        <dbReference type="ARBA" id="ARBA00022980"/>
    </source>
</evidence>
<accession>A0A0C7MNY1</accession>
<dbReference type="AlphaFoldDB" id="A0A0C7MNY1"/>
<keyword evidence="5" id="KW-0687">Ribonucleoprotein</keyword>
<dbReference type="GeneID" id="34684967"/>
<dbReference type="InterPro" id="IPR036249">
    <property type="entry name" value="Thioredoxin-like_sf"/>
</dbReference>
<evidence type="ECO:0000259" key="8">
    <source>
        <dbReference type="SMART" id="SM00916"/>
    </source>
</evidence>
<keyword evidence="3" id="KW-0689">Ribosomal protein</keyword>
<evidence type="ECO:0000256" key="2">
    <source>
        <dbReference type="ARBA" id="ARBA00006073"/>
    </source>
</evidence>
<dbReference type="EMBL" id="LN736362">
    <property type="protein sequence ID" value="CEP61542.1"/>
    <property type="molecule type" value="Genomic_DNA"/>
</dbReference>
<dbReference type="Gene3D" id="3.40.30.10">
    <property type="entry name" value="Glutaredoxin"/>
    <property type="match status" value="1"/>
</dbReference>
<dbReference type="FunFam" id="3.40.30.10:FF:000173">
    <property type="entry name" value="Mitochondrial 54S ribosomal protein"/>
    <property type="match status" value="1"/>
</dbReference>
<dbReference type="GO" id="GO:0003735">
    <property type="term" value="F:structural constituent of ribosome"/>
    <property type="evidence" value="ECO:0007669"/>
    <property type="project" value="EnsemblFungi"/>
</dbReference>
<evidence type="ECO:0000256" key="6">
    <source>
        <dbReference type="ARBA" id="ARBA00035188"/>
    </source>
</evidence>
<keyword evidence="4" id="KW-0496">Mitochondrion</keyword>
<protein>
    <recommendedName>
        <fullName evidence="6">Large ribosomal subunit protein mL43</fullName>
    </recommendedName>
    <alternativeName>
        <fullName evidence="7">54S ribosomal protein L51, mitochondrial</fullName>
    </alternativeName>
</protein>
<evidence type="ECO:0000313" key="10">
    <source>
        <dbReference type="Proteomes" id="UP000054304"/>
    </source>
</evidence>
<dbReference type="Proteomes" id="UP000054304">
    <property type="component" value="Unassembled WGS sequence"/>
</dbReference>
<dbReference type="SMART" id="SM00916">
    <property type="entry name" value="L51_S25_CI-B8"/>
    <property type="match status" value="1"/>
</dbReference>
<dbReference type="GO" id="GO:0045454">
    <property type="term" value="P:cell redox homeostasis"/>
    <property type="evidence" value="ECO:0007669"/>
    <property type="project" value="EnsemblFungi"/>
</dbReference>
<dbReference type="InterPro" id="IPR007741">
    <property type="entry name" value="Ribosomal_mL43/mS25/NADH_DH"/>
</dbReference>
<sequence>MVVKALKQSSIARNGVGAYIFPCKKIVLQFCNWGGSSQGMRNFLNSKRLDLLARKYPDIEFNIIKQSGHPLVRAHYTNGREKVICVRNLNIDNVENKLKMLKDSSGEILHHRVSNDYVESLNSSVRGVWSPMHVDPSVRHKV</sequence>
<organism evidence="9 10">
    <name type="scientific">Lachancea lanzarotensis</name>
    <dbReference type="NCBI Taxonomy" id="1245769"/>
    <lineage>
        <taxon>Eukaryota</taxon>
        <taxon>Fungi</taxon>
        <taxon>Dikarya</taxon>
        <taxon>Ascomycota</taxon>
        <taxon>Saccharomycotina</taxon>
        <taxon>Saccharomycetes</taxon>
        <taxon>Saccharomycetales</taxon>
        <taxon>Saccharomycetaceae</taxon>
        <taxon>Lachancea</taxon>
    </lineage>
</organism>
<keyword evidence="10" id="KW-1185">Reference proteome</keyword>
<dbReference type="InterPro" id="IPR039927">
    <property type="entry name" value="Ribosomal_mL43"/>
</dbReference>
<name>A0A0C7MNY1_9SACH</name>
<dbReference type="RefSeq" id="XP_022627776.1">
    <property type="nucleotide sequence ID" value="XM_022773287.1"/>
</dbReference>
<comment type="subcellular location">
    <subcellularLocation>
        <location evidence="1">Mitochondrion</location>
    </subcellularLocation>
</comment>
<dbReference type="STRING" id="1245769.A0A0C7MNY1"/>
<evidence type="ECO:0000256" key="4">
    <source>
        <dbReference type="ARBA" id="ARBA00023128"/>
    </source>
</evidence>
<evidence type="ECO:0000256" key="5">
    <source>
        <dbReference type="ARBA" id="ARBA00023274"/>
    </source>
</evidence>
<dbReference type="SUPFAM" id="SSF52833">
    <property type="entry name" value="Thioredoxin-like"/>
    <property type="match status" value="1"/>
</dbReference>
<dbReference type="Pfam" id="PF05047">
    <property type="entry name" value="L51_S25_CI-B8"/>
    <property type="match status" value="1"/>
</dbReference>
<dbReference type="GO" id="GO:0032543">
    <property type="term" value="P:mitochondrial translation"/>
    <property type="evidence" value="ECO:0007669"/>
    <property type="project" value="InterPro"/>
</dbReference>
<evidence type="ECO:0000313" key="9">
    <source>
        <dbReference type="EMBL" id="CEP61542.1"/>
    </source>
</evidence>
<feature type="domain" description="Ribosomal protein/NADH dehydrogenase" evidence="8">
    <location>
        <begin position="32"/>
        <end position="105"/>
    </location>
</feature>
<comment type="similarity">
    <text evidence="2">Belongs to the mitochondrion-specific ribosomal protein mL43 family.</text>
</comment>
<dbReference type="PANTHER" id="PTHR21396">
    <property type="entry name" value="39S RIBOSOMAL PROTEIN L43"/>
    <property type="match status" value="1"/>
</dbReference>
<dbReference type="GO" id="GO:0005762">
    <property type="term" value="C:mitochondrial large ribosomal subunit"/>
    <property type="evidence" value="ECO:0007669"/>
    <property type="project" value="EnsemblFungi"/>
</dbReference>
<dbReference type="OrthoDB" id="88at2759"/>